<dbReference type="OrthoDB" id="1357902at2"/>
<dbReference type="AlphaFoldDB" id="A0A095ZJ48"/>
<dbReference type="RefSeq" id="WP_036873494.1">
    <property type="nucleotide sequence ID" value="NZ_JRNN01000071.1"/>
</dbReference>
<comment type="caution">
    <text evidence="1">The sequence shown here is derived from an EMBL/GenBank/DDBJ whole genome shotgun (WGS) entry which is preliminary data.</text>
</comment>
<reference evidence="1 2" key="1">
    <citation type="submission" date="2014-07" db="EMBL/GenBank/DDBJ databases">
        <authorList>
            <person name="McCorrison J."/>
            <person name="Sanka R."/>
            <person name="Torralba M."/>
            <person name="Gillis M."/>
            <person name="Haft D.H."/>
            <person name="Methe B."/>
            <person name="Sutton G."/>
            <person name="Nelson K.E."/>
        </authorList>
    </citation>
    <scope>NUCLEOTIDE SEQUENCE [LARGE SCALE GENOMIC DNA]</scope>
    <source>
        <strain evidence="1 2">DNF00853</strain>
    </source>
</reference>
<gene>
    <name evidence="1" type="ORF">HMPREF2137_08290</name>
</gene>
<sequence>MKYNIINNLPIDYEFSAKSKKELKLYEYWFIENKEYRIQELSKAVNSTGKFENWCADFSPSSLDDLGIWLEENIKVIKIPDNEYKDIRLKVPHYIKLNDWDLSIESRSLLVDVGIYIGEVFIHTYPMLRWEQNLSKRRGDNNFGHMVIKMQIDFNPIWLMYILGLKLADHEEDGSCLSNLFKVWRCYYFKKYTPKNMGEVPNCELMK</sequence>
<evidence type="ECO:0000313" key="1">
    <source>
        <dbReference type="EMBL" id="KGF34366.1"/>
    </source>
</evidence>
<dbReference type="EMBL" id="JRNN01000071">
    <property type="protein sequence ID" value="KGF34366.1"/>
    <property type="molecule type" value="Genomic_DNA"/>
</dbReference>
<evidence type="ECO:0000313" key="2">
    <source>
        <dbReference type="Proteomes" id="UP000029556"/>
    </source>
</evidence>
<proteinExistence type="predicted"/>
<organism evidence="1 2">
    <name type="scientific">Hoylesella buccalis DNF00853</name>
    <dbReference type="NCBI Taxonomy" id="1401074"/>
    <lineage>
        <taxon>Bacteria</taxon>
        <taxon>Pseudomonadati</taxon>
        <taxon>Bacteroidota</taxon>
        <taxon>Bacteroidia</taxon>
        <taxon>Bacteroidales</taxon>
        <taxon>Prevotellaceae</taxon>
        <taxon>Hoylesella</taxon>
    </lineage>
</organism>
<name>A0A095ZJ48_9BACT</name>
<protein>
    <submittedName>
        <fullName evidence="1">Uncharacterized protein</fullName>
    </submittedName>
</protein>
<dbReference type="Proteomes" id="UP000029556">
    <property type="component" value="Unassembled WGS sequence"/>
</dbReference>
<accession>A0A095ZJ48</accession>